<name>A0A420ISM6_9PEZI</name>
<organism evidence="1 2">
    <name type="scientific">Golovinomyces cichoracearum</name>
    <dbReference type="NCBI Taxonomy" id="62708"/>
    <lineage>
        <taxon>Eukaryota</taxon>
        <taxon>Fungi</taxon>
        <taxon>Dikarya</taxon>
        <taxon>Ascomycota</taxon>
        <taxon>Pezizomycotina</taxon>
        <taxon>Leotiomycetes</taxon>
        <taxon>Erysiphales</taxon>
        <taxon>Erysiphaceae</taxon>
        <taxon>Golovinomyces</taxon>
    </lineage>
</organism>
<feature type="non-terminal residue" evidence="1">
    <location>
        <position position="243"/>
    </location>
</feature>
<reference evidence="1 2" key="1">
    <citation type="journal article" date="2018" name="BMC Genomics">
        <title>Comparative genome analyses reveal sequence features reflecting distinct modes of host-adaptation between dicot and monocot powdery mildew.</title>
        <authorList>
            <person name="Wu Y."/>
            <person name="Ma X."/>
            <person name="Pan Z."/>
            <person name="Kale S.D."/>
            <person name="Song Y."/>
            <person name="King H."/>
            <person name="Zhang Q."/>
            <person name="Presley C."/>
            <person name="Deng X."/>
            <person name="Wei C.I."/>
            <person name="Xiao S."/>
        </authorList>
    </citation>
    <scope>NUCLEOTIDE SEQUENCE [LARGE SCALE GENOMIC DNA]</scope>
    <source>
        <strain evidence="1">UMSG3</strain>
    </source>
</reference>
<protein>
    <submittedName>
        <fullName evidence="1">Uncharacterized protein</fullName>
    </submittedName>
</protein>
<dbReference type="Proteomes" id="UP000283383">
    <property type="component" value="Unassembled WGS sequence"/>
</dbReference>
<keyword evidence="2" id="KW-1185">Reference proteome</keyword>
<comment type="caution">
    <text evidence="1">The sequence shown here is derived from an EMBL/GenBank/DDBJ whole genome shotgun (WGS) entry which is preliminary data.</text>
</comment>
<dbReference type="EMBL" id="MCBQ01007134">
    <property type="protein sequence ID" value="RKF77539.1"/>
    <property type="molecule type" value="Genomic_DNA"/>
</dbReference>
<evidence type="ECO:0000313" key="1">
    <source>
        <dbReference type="EMBL" id="RKF77539.1"/>
    </source>
</evidence>
<dbReference type="AlphaFoldDB" id="A0A420ISM6"/>
<dbReference type="STRING" id="62708.A0A420ISM6"/>
<sequence>MLEDSVSQLLQSTDSAHMCSTKESALNSFSETIFSSQPSSQPMAQSKTQPQNRWLWTKFNVVSLTGRMWIPKRSKRKIEDREIICIRCSWKTTESTRATSTSNMKRRPRIKDYIFAGNDQECEDKGVVEKISVASMFKHIAEADTKQQSEQKIIRWIVMENIPFTAIESPYFRRIFEDLPGVALPFQSRRTISRQIETDFQAQRAKLIEDLASTCRSISSSLDFWTSKNSKAILGVIVTGSRP</sequence>
<dbReference type="PANTHER" id="PTHR47501">
    <property type="entry name" value="TRANSPOSASE-RELATED"/>
    <property type="match status" value="1"/>
</dbReference>
<gene>
    <name evidence="1" type="ORF">GcM3_071023</name>
</gene>
<proteinExistence type="predicted"/>
<accession>A0A420ISM6</accession>
<evidence type="ECO:0000313" key="2">
    <source>
        <dbReference type="Proteomes" id="UP000283383"/>
    </source>
</evidence>